<evidence type="ECO:0000256" key="1">
    <source>
        <dbReference type="SAM" id="Phobius"/>
    </source>
</evidence>
<proteinExistence type="predicted"/>
<keyword evidence="1" id="KW-0472">Membrane</keyword>
<evidence type="ECO:0000313" key="2">
    <source>
        <dbReference type="EMBL" id="TWH79054.1"/>
    </source>
</evidence>
<feature type="transmembrane region" description="Helical" evidence="1">
    <location>
        <begin position="149"/>
        <end position="173"/>
    </location>
</feature>
<feature type="transmembrane region" description="Helical" evidence="1">
    <location>
        <begin position="111"/>
        <end position="128"/>
    </location>
</feature>
<feature type="transmembrane region" description="Helical" evidence="1">
    <location>
        <begin position="201"/>
        <end position="234"/>
    </location>
</feature>
<feature type="transmembrane region" description="Helical" evidence="1">
    <location>
        <begin position="81"/>
        <end position="105"/>
    </location>
</feature>
<reference evidence="2 3" key="1">
    <citation type="submission" date="2019-07" db="EMBL/GenBank/DDBJ databases">
        <title>Genomic Encyclopedia of Type Strains, Phase I: the one thousand microbial genomes (KMG-I) project.</title>
        <authorList>
            <person name="Kyrpides N."/>
        </authorList>
    </citation>
    <scope>NUCLEOTIDE SEQUENCE [LARGE SCALE GENOMIC DNA]</scope>
    <source>
        <strain evidence="2 3">DSM 13558</strain>
    </source>
</reference>
<keyword evidence="3" id="KW-1185">Reference proteome</keyword>
<name>A0A562J7X4_9FIRM</name>
<organism evidence="2 3">
    <name type="scientific">Sedimentibacter saalensis</name>
    <dbReference type="NCBI Taxonomy" id="130788"/>
    <lineage>
        <taxon>Bacteria</taxon>
        <taxon>Bacillati</taxon>
        <taxon>Bacillota</taxon>
        <taxon>Tissierellia</taxon>
        <taxon>Sedimentibacter</taxon>
    </lineage>
</organism>
<sequence length="266" mass="31098">MILVFELLIKLLLVLVILVYLVGILFISLVSVVYFVGYAYDAIFGNSLLNMGYYIGCKIPKLKEVFWLKNLWKKIQLKEMYLRYETPLFTYCFSYTAISFIAIALPIQNRFGIIFASALYLVFYFAGMSRKCGNDEQYYEKVLTNNMDFLKLSFLPLGFVITVLGFCFTITGMKVQEIPIDFSIIQSIFTNLMNYNDETNILLLLFKMIIVGLMLLMVFYIISLPIQVISYFIISVINYFRKHKKAYVDLFKKYLGIVIYLFRSIK</sequence>
<keyword evidence="1" id="KW-0812">Transmembrane</keyword>
<feature type="transmembrane region" description="Helical" evidence="1">
    <location>
        <begin position="12"/>
        <end position="36"/>
    </location>
</feature>
<dbReference type="EMBL" id="VLKH01000007">
    <property type="protein sequence ID" value="TWH79054.1"/>
    <property type="molecule type" value="Genomic_DNA"/>
</dbReference>
<protein>
    <submittedName>
        <fullName evidence="2">Uncharacterized protein</fullName>
    </submittedName>
</protein>
<gene>
    <name evidence="2" type="ORF">LY60_02582</name>
</gene>
<evidence type="ECO:0000313" key="3">
    <source>
        <dbReference type="Proteomes" id="UP000315343"/>
    </source>
</evidence>
<keyword evidence="1" id="KW-1133">Transmembrane helix</keyword>
<accession>A0A562J7X4</accession>
<dbReference type="Proteomes" id="UP000315343">
    <property type="component" value="Unassembled WGS sequence"/>
</dbReference>
<comment type="caution">
    <text evidence="2">The sequence shown here is derived from an EMBL/GenBank/DDBJ whole genome shotgun (WGS) entry which is preliminary data.</text>
</comment>
<dbReference type="AlphaFoldDB" id="A0A562J7X4"/>
<feature type="transmembrane region" description="Helical" evidence="1">
    <location>
        <begin position="42"/>
        <end position="60"/>
    </location>
</feature>